<dbReference type="EMBL" id="JAAJBG010000019">
    <property type="protein sequence ID" value="NGG16694.1"/>
    <property type="molecule type" value="Genomic_DNA"/>
</dbReference>
<dbReference type="AlphaFoldDB" id="A0A6G4N0H1"/>
<proteinExistence type="predicted"/>
<sequence length="464" mass="52601">MDKDIFPELIKSIQDDFERAYGKSEVVRKSFEALKSKKATYATVNDFAIEIGEILSKALGASLSADKLPDGKLYYNIAKRLLKDTLGRNYGLVSSYASDVQKQLNERANIHLKTQIPALNQDRIDGIVNRVSSEQDFDDIKWILQEPIVNFTQSIVDDSIEKNAEFHHKAGLQPEIVRKSVAKCCDWCQEVQGIYKYPRVPKDIYRRHQRCRCIVDYDPKNGKVQDVWSKIWRKQKDSDKIKERKGLNKEENISVVRKSALQHGIKVNPIKRSKVKKTEEAIIKAVGGGDQTKGSCSSLALAYIGNKAGFDVLDYRDGKSRTFFASMLNIKNISELPNVHSHVVADTNDFTAVKKLIGQMQDDKEYYLATGKHAAIVRKKEGRFQYLELQAPFEGNGFKPITNAVLKERFGCQRSHSVYGQKLQVPNVLIDSDSLGENEEFQKILGFINTKKGQQNKGDKGYVK</sequence>
<organism evidence="1">
    <name type="scientific">Streptococcus anginosus</name>
    <dbReference type="NCBI Taxonomy" id="1328"/>
    <lineage>
        <taxon>Bacteria</taxon>
        <taxon>Bacillati</taxon>
        <taxon>Bacillota</taxon>
        <taxon>Bacilli</taxon>
        <taxon>Lactobacillales</taxon>
        <taxon>Streptococcaceae</taxon>
        <taxon>Streptococcus</taxon>
        <taxon>Streptococcus anginosus group</taxon>
    </lineage>
</organism>
<gene>
    <name evidence="1" type="ORF">G5T13_08800</name>
</gene>
<name>A0A6G4N0H1_STRAP</name>
<reference evidence="1" key="1">
    <citation type="submission" date="2020-02" db="EMBL/GenBank/DDBJ databases">
        <title>Antibiotic resistance/susceptibility profiles of lactic acid-producing cocci isolated from the human vagina, and analysis of the genetic basis of atypical resistances.</title>
        <authorList>
            <person name="Sirichoat A."/>
            <person name="Florez A.B."/>
            <person name="Vazquez L."/>
            <person name="Buppasiri P."/>
            <person name="Panya M."/>
            <person name="Lulitanond V."/>
            <person name="Mayo B."/>
        </authorList>
    </citation>
    <scope>NUCLEOTIDE SEQUENCE</scope>
    <source>
        <strain evidence="1">VA01-10AN</strain>
    </source>
</reference>
<accession>A0A6G4N0H1</accession>
<protein>
    <recommendedName>
        <fullName evidence="2">Gp35</fullName>
    </recommendedName>
</protein>
<evidence type="ECO:0008006" key="2">
    <source>
        <dbReference type="Google" id="ProtNLM"/>
    </source>
</evidence>
<evidence type="ECO:0000313" key="1">
    <source>
        <dbReference type="EMBL" id="NGG16694.1"/>
    </source>
</evidence>
<dbReference type="RefSeq" id="WP_164232184.1">
    <property type="nucleotide sequence ID" value="NZ_JAAJBF010000015.1"/>
</dbReference>
<comment type="caution">
    <text evidence="1">The sequence shown here is derived from an EMBL/GenBank/DDBJ whole genome shotgun (WGS) entry which is preliminary data.</text>
</comment>